<evidence type="ECO:0000313" key="10">
    <source>
        <dbReference type="Proteomes" id="UP000016931"/>
    </source>
</evidence>
<dbReference type="PANTHER" id="PTHR33048:SF31">
    <property type="entry name" value="INTEGRAL MEMBRANE PROTEIN"/>
    <property type="match status" value="1"/>
</dbReference>
<proteinExistence type="inferred from homology"/>
<feature type="transmembrane region" description="Helical" evidence="7">
    <location>
        <begin position="123"/>
        <end position="145"/>
    </location>
</feature>
<feature type="transmembrane region" description="Helical" evidence="7">
    <location>
        <begin position="88"/>
        <end position="111"/>
    </location>
</feature>
<accession>M3BPT6</accession>
<evidence type="ECO:0000259" key="8">
    <source>
        <dbReference type="Pfam" id="PF20684"/>
    </source>
</evidence>
<feature type="domain" description="Rhodopsin" evidence="8">
    <location>
        <begin position="30"/>
        <end position="270"/>
    </location>
</feature>
<feature type="transmembrane region" description="Helical" evidence="7">
    <location>
        <begin position="46"/>
        <end position="68"/>
    </location>
</feature>
<dbReference type="HOGENOM" id="CLU_028200_3_1_1"/>
<dbReference type="eggNOG" id="ENOG502SHAY">
    <property type="taxonomic scope" value="Eukaryota"/>
</dbReference>
<evidence type="ECO:0000256" key="7">
    <source>
        <dbReference type="SAM" id="Phobius"/>
    </source>
</evidence>
<dbReference type="OMA" id="IIFQCAP"/>
<evidence type="ECO:0000256" key="2">
    <source>
        <dbReference type="ARBA" id="ARBA00022692"/>
    </source>
</evidence>
<feature type="transmembrane region" description="Helical" evidence="7">
    <location>
        <begin position="247"/>
        <end position="265"/>
    </location>
</feature>
<feature type="transmembrane region" description="Helical" evidence="7">
    <location>
        <begin position="177"/>
        <end position="196"/>
    </location>
</feature>
<evidence type="ECO:0000256" key="5">
    <source>
        <dbReference type="ARBA" id="ARBA00038359"/>
    </source>
</evidence>
<keyword evidence="4 7" id="KW-0472">Membrane</keyword>
<evidence type="ECO:0000313" key="9">
    <source>
        <dbReference type="EMBL" id="EMF08183.1"/>
    </source>
</evidence>
<protein>
    <recommendedName>
        <fullName evidence="8">Rhodopsin domain-containing protein</fullName>
    </recommendedName>
</protein>
<evidence type="ECO:0000256" key="1">
    <source>
        <dbReference type="ARBA" id="ARBA00004141"/>
    </source>
</evidence>
<dbReference type="PANTHER" id="PTHR33048">
    <property type="entry name" value="PTH11-LIKE INTEGRAL MEMBRANE PROTEIN (AFU_ORTHOLOGUE AFUA_5G11245)"/>
    <property type="match status" value="1"/>
</dbReference>
<dbReference type="EMBL" id="KB456272">
    <property type="protein sequence ID" value="EMF08183.1"/>
    <property type="molecule type" value="Genomic_DNA"/>
</dbReference>
<dbReference type="InterPro" id="IPR049326">
    <property type="entry name" value="Rhodopsin_dom_fungi"/>
</dbReference>
<dbReference type="Pfam" id="PF20684">
    <property type="entry name" value="Fung_rhodopsin"/>
    <property type="match status" value="1"/>
</dbReference>
<dbReference type="AlphaFoldDB" id="M3BPT6"/>
<dbReference type="STRING" id="692275.M3BPT6"/>
<dbReference type="InterPro" id="IPR052337">
    <property type="entry name" value="SAT4-like"/>
</dbReference>
<sequence length="306" mass="33957">MSPTIFEDKAPNVAAAIIILVAISAVVFPLRIYTRIKHKAFGWDDFTMCCAAVPFGALSVFCLGAAFLGVGVHKWNLDEEKSERAMMWFFFFEIFFCIAIIPIKLSISLMLMRVAGPKKNYTYALWGMASLFILANTISFLYILFRCTPISFAWNTKTPGGSCLPSRDLADVYYADTAVNILTDWFCALIPLPLLYTLQLNLNAKLSVGFLLSLGILASLSACIRLKYTVNLNNSDDYLYSVADVMIWGYAENGVGFIVGCVSTLRPLFREMFSLGGGNHSGGGGSETDLEELDLEQQEEEWENPL</sequence>
<keyword evidence="10" id="KW-1185">Reference proteome</keyword>
<feature type="region of interest" description="Disordered" evidence="6">
    <location>
        <begin position="279"/>
        <end position="306"/>
    </location>
</feature>
<dbReference type="RefSeq" id="XP_016756304.1">
    <property type="nucleotide sequence ID" value="XM_016901704.1"/>
</dbReference>
<gene>
    <name evidence="9" type="ORF">SEPMUDRAFT_121672</name>
</gene>
<keyword evidence="2 7" id="KW-0812">Transmembrane</keyword>
<comment type="similarity">
    <text evidence="5">Belongs to the SAT4 family.</text>
</comment>
<evidence type="ECO:0000256" key="6">
    <source>
        <dbReference type="SAM" id="MobiDB-lite"/>
    </source>
</evidence>
<evidence type="ECO:0000256" key="4">
    <source>
        <dbReference type="ARBA" id="ARBA00023136"/>
    </source>
</evidence>
<reference evidence="9 10" key="1">
    <citation type="journal article" date="2012" name="PLoS Pathog.">
        <title>Diverse lifestyles and strategies of plant pathogenesis encoded in the genomes of eighteen Dothideomycetes fungi.</title>
        <authorList>
            <person name="Ohm R.A."/>
            <person name="Feau N."/>
            <person name="Henrissat B."/>
            <person name="Schoch C.L."/>
            <person name="Horwitz B.A."/>
            <person name="Barry K.W."/>
            <person name="Condon B.J."/>
            <person name="Copeland A.C."/>
            <person name="Dhillon B."/>
            <person name="Glaser F."/>
            <person name="Hesse C.N."/>
            <person name="Kosti I."/>
            <person name="LaButti K."/>
            <person name="Lindquist E.A."/>
            <person name="Lucas S."/>
            <person name="Salamov A.A."/>
            <person name="Bradshaw R.E."/>
            <person name="Ciuffetti L."/>
            <person name="Hamelin R.C."/>
            <person name="Kema G.H.J."/>
            <person name="Lawrence C."/>
            <person name="Scott J.A."/>
            <person name="Spatafora J.W."/>
            <person name="Turgeon B.G."/>
            <person name="de Wit P.J.G.M."/>
            <person name="Zhong S."/>
            <person name="Goodwin S.B."/>
            <person name="Grigoriev I.V."/>
        </authorList>
    </citation>
    <scope>NUCLEOTIDE SEQUENCE [LARGE SCALE GENOMIC DNA]</scope>
    <source>
        <strain evidence="9 10">SO2202</strain>
    </source>
</reference>
<organism evidence="9 10">
    <name type="scientific">Sphaerulina musiva (strain SO2202)</name>
    <name type="common">Poplar stem canker fungus</name>
    <name type="synonym">Septoria musiva</name>
    <dbReference type="NCBI Taxonomy" id="692275"/>
    <lineage>
        <taxon>Eukaryota</taxon>
        <taxon>Fungi</taxon>
        <taxon>Dikarya</taxon>
        <taxon>Ascomycota</taxon>
        <taxon>Pezizomycotina</taxon>
        <taxon>Dothideomycetes</taxon>
        <taxon>Dothideomycetidae</taxon>
        <taxon>Mycosphaerellales</taxon>
        <taxon>Mycosphaerellaceae</taxon>
        <taxon>Sphaerulina</taxon>
    </lineage>
</organism>
<feature type="transmembrane region" description="Helical" evidence="7">
    <location>
        <begin position="12"/>
        <end position="34"/>
    </location>
</feature>
<dbReference type="OrthoDB" id="3897607at2759"/>
<evidence type="ECO:0000256" key="3">
    <source>
        <dbReference type="ARBA" id="ARBA00022989"/>
    </source>
</evidence>
<feature type="compositionally biased region" description="Acidic residues" evidence="6">
    <location>
        <begin position="288"/>
        <end position="306"/>
    </location>
</feature>
<dbReference type="Proteomes" id="UP000016931">
    <property type="component" value="Unassembled WGS sequence"/>
</dbReference>
<dbReference type="GO" id="GO:0016020">
    <property type="term" value="C:membrane"/>
    <property type="evidence" value="ECO:0007669"/>
    <property type="project" value="UniProtKB-SubCell"/>
</dbReference>
<comment type="subcellular location">
    <subcellularLocation>
        <location evidence="1">Membrane</location>
        <topology evidence="1">Multi-pass membrane protein</topology>
    </subcellularLocation>
</comment>
<keyword evidence="3 7" id="KW-1133">Transmembrane helix</keyword>
<dbReference type="GeneID" id="27898841"/>
<name>M3BPT6_SPHMS</name>
<feature type="transmembrane region" description="Helical" evidence="7">
    <location>
        <begin position="208"/>
        <end position="227"/>
    </location>
</feature>